<dbReference type="EMBL" id="JACEUX010000001">
    <property type="protein sequence ID" value="MBA5246106.1"/>
    <property type="molecule type" value="Genomic_DNA"/>
</dbReference>
<protein>
    <submittedName>
        <fullName evidence="2">SRPBCC domain-containing protein</fullName>
    </submittedName>
</protein>
<dbReference type="KEGG" id="cbau:H1R16_00380"/>
<dbReference type="InterPro" id="IPR023393">
    <property type="entry name" value="START-like_dom_sf"/>
</dbReference>
<organism evidence="2 3">
    <name type="scientific">Marnyiella aurantia</name>
    <dbReference type="NCBI Taxonomy" id="2758037"/>
    <lineage>
        <taxon>Bacteria</taxon>
        <taxon>Pseudomonadati</taxon>
        <taxon>Bacteroidota</taxon>
        <taxon>Flavobacteriia</taxon>
        <taxon>Flavobacteriales</taxon>
        <taxon>Weeksellaceae</taxon>
        <taxon>Marnyiella</taxon>
    </lineage>
</organism>
<evidence type="ECO:0000313" key="3">
    <source>
        <dbReference type="Proteomes" id="UP000515349"/>
    </source>
</evidence>
<dbReference type="AlphaFoldDB" id="A0A7D7QY47"/>
<proteinExistence type="predicted"/>
<dbReference type="RefSeq" id="WP_181886205.1">
    <property type="nucleotide sequence ID" value="NZ_CP059472.1"/>
</dbReference>
<dbReference type="EMBL" id="CP059472">
    <property type="protein sequence ID" value="QMS98506.1"/>
    <property type="molecule type" value="Genomic_DNA"/>
</dbReference>
<reference evidence="4" key="3">
    <citation type="submission" date="2020-07" db="EMBL/GenBank/DDBJ databases">
        <title>Flavobacterium sp. xlx-214.</title>
        <authorList>
            <person name="Yang C."/>
        </authorList>
    </citation>
    <scope>NUCLEOTIDE SEQUENCE [LARGE SCALE GENOMIC DNA]</scope>
    <source>
        <strain evidence="4">CX-624</strain>
    </source>
</reference>
<reference evidence="3" key="2">
    <citation type="submission" date="2020-07" db="EMBL/GenBank/DDBJ databases">
        <title>Chryseobacterium sp.cx-624.</title>
        <authorList>
            <person name="Yang C."/>
        </authorList>
    </citation>
    <scope>NUCLEOTIDE SEQUENCE [LARGE SCALE GENOMIC DNA]</scope>
    <source>
        <strain evidence="3">cx-624</strain>
    </source>
</reference>
<accession>A0A7D7QY47</accession>
<name>A0A7D7QY47_9FLAO</name>
<keyword evidence="4" id="KW-1185">Reference proteome</keyword>
<dbReference type="SUPFAM" id="SSF55961">
    <property type="entry name" value="Bet v1-like"/>
    <property type="match status" value="1"/>
</dbReference>
<dbReference type="Proteomes" id="UP000539710">
    <property type="component" value="Unassembled WGS sequence"/>
</dbReference>
<dbReference type="Proteomes" id="UP000515349">
    <property type="component" value="Chromosome"/>
</dbReference>
<sequence>MVTLSHSIDIKAPAKKIWDVLWNSDSYSEWTQFFSEGSQYRSDWEVDGRTYFMDKSGRNGMVSTIDSLRIPYEVVFKHLGLLQDGVEDTKSREVMEWSGAQEKYFLTEFEGFTKLVGEVQTSEMHEEHMRGAFEKGFEVVKQIAEKG</sequence>
<gene>
    <name evidence="2" type="ORF">H1R16_00380</name>
    <name evidence="1" type="ORF">H2507_02890</name>
</gene>
<evidence type="ECO:0000313" key="2">
    <source>
        <dbReference type="EMBL" id="QMS98506.1"/>
    </source>
</evidence>
<evidence type="ECO:0000313" key="1">
    <source>
        <dbReference type="EMBL" id="MBA5246106.1"/>
    </source>
</evidence>
<dbReference type="Gene3D" id="3.30.530.20">
    <property type="match status" value="1"/>
</dbReference>
<reference evidence="1" key="4">
    <citation type="submission" date="2020-07" db="EMBL/GenBank/DDBJ databases">
        <authorList>
            <person name="Yang C."/>
        </authorList>
    </citation>
    <scope>NUCLEOTIDE SEQUENCE</scope>
    <source>
        <strain evidence="1">Cx-624</strain>
    </source>
</reference>
<reference evidence="2" key="1">
    <citation type="submission" date="2020-07" db="EMBL/GenBank/DDBJ databases">
        <title>Chryseobacterium sp. CX-624.</title>
        <authorList>
            <person name="Yang C."/>
        </authorList>
    </citation>
    <scope>NUCLEOTIDE SEQUENCE</scope>
    <source>
        <strain evidence="2">CX-624</strain>
    </source>
</reference>
<evidence type="ECO:0000313" key="4">
    <source>
        <dbReference type="Proteomes" id="UP000539710"/>
    </source>
</evidence>